<dbReference type="CDD" id="cd06464">
    <property type="entry name" value="ACD_sHsps-like"/>
    <property type="match status" value="1"/>
</dbReference>
<evidence type="ECO:0000259" key="3">
    <source>
        <dbReference type="PROSITE" id="PS01031"/>
    </source>
</evidence>
<dbReference type="SUPFAM" id="SSF49764">
    <property type="entry name" value="HSP20-like chaperones"/>
    <property type="match status" value="1"/>
</dbReference>
<dbReference type="OrthoDB" id="10346375at2759"/>
<keyword evidence="5" id="KW-1185">Reference proteome</keyword>
<comment type="caution">
    <text evidence="4">The sequence shown here is derived from an EMBL/GenBank/DDBJ whole genome shotgun (WGS) entry which is preliminary data.</text>
</comment>
<feature type="non-terminal residue" evidence="4">
    <location>
        <position position="1"/>
    </location>
</feature>
<proteinExistence type="inferred from homology"/>
<comment type="similarity">
    <text evidence="1 2">Belongs to the small heat shock protein (HSP20) family.</text>
</comment>
<name>A0A9N9C669_9GLOM</name>
<dbReference type="EMBL" id="CAJVPJ010001422">
    <property type="protein sequence ID" value="CAG8590596.1"/>
    <property type="molecule type" value="Genomic_DNA"/>
</dbReference>
<gene>
    <name evidence="4" type="ORF">POCULU_LOCUS6955</name>
</gene>
<evidence type="ECO:0000313" key="4">
    <source>
        <dbReference type="EMBL" id="CAG8590596.1"/>
    </source>
</evidence>
<dbReference type="Pfam" id="PF00011">
    <property type="entry name" value="HSP20"/>
    <property type="match status" value="1"/>
</dbReference>
<evidence type="ECO:0000256" key="2">
    <source>
        <dbReference type="RuleBase" id="RU003616"/>
    </source>
</evidence>
<dbReference type="Gene3D" id="2.60.40.790">
    <property type="match status" value="1"/>
</dbReference>
<dbReference type="AlphaFoldDB" id="A0A9N9C669"/>
<dbReference type="InterPro" id="IPR002068">
    <property type="entry name" value="A-crystallin/Hsp20_dom"/>
</dbReference>
<feature type="domain" description="SHSP" evidence="3">
    <location>
        <begin position="1"/>
        <end position="89"/>
    </location>
</feature>
<sequence>KHDENEWKAIVKLPGVPEEAIKTRVEGNNLHISADVELSTLSGGPNITVESNEIKKFSHSVVIPPQYNTNKLGKKFENDDTTIITIPKK</sequence>
<organism evidence="4 5">
    <name type="scientific">Paraglomus occultum</name>
    <dbReference type="NCBI Taxonomy" id="144539"/>
    <lineage>
        <taxon>Eukaryota</taxon>
        <taxon>Fungi</taxon>
        <taxon>Fungi incertae sedis</taxon>
        <taxon>Mucoromycota</taxon>
        <taxon>Glomeromycotina</taxon>
        <taxon>Glomeromycetes</taxon>
        <taxon>Paraglomerales</taxon>
        <taxon>Paraglomeraceae</taxon>
        <taxon>Paraglomus</taxon>
    </lineage>
</organism>
<dbReference type="Proteomes" id="UP000789572">
    <property type="component" value="Unassembled WGS sequence"/>
</dbReference>
<dbReference type="InterPro" id="IPR008978">
    <property type="entry name" value="HSP20-like_chaperone"/>
</dbReference>
<evidence type="ECO:0000313" key="5">
    <source>
        <dbReference type="Proteomes" id="UP000789572"/>
    </source>
</evidence>
<dbReference type="PROSITE" id="PS01031">
    <property type="entry name" value="SHSP"/>
    <property type="match status" value="1"/>
</dbReference>
<protein>
    <submittedName>
        <fullName evidence="4">5528_t:CDS:1</fullName>
    </submittedName>
</protein>
<accession>A0A9N9C669</accession>
<evidence type="ECO:0000256" key="1">
    <source>
        <dbReference type="PROSITE-ProRule" id="PRU00285"/>
    </source>
</evidence>
<reference evidence="4" key="1">
    <citation type="submission" date="2021-06" db="EMBL/GenBank/DDBJ databases">
        <authorList>
            <person name="Kallberg Y."/>
            <person name="Tangrot J."/>
            <person name="Rosling A."/>
        </authorList>
    </citation>
    <scope>NUCLEOTIDE SEQUENCE</scope>
    <source>
        <strain evidence="4">IA702</strain>
    </source>
</reference>